<dbReference type="PANTHER" id="PTHR34512:SF30">
    <property type="entry name" value="OUTER MEMBRANE PROTEIN ASSEMBLY FACTOR BAMB"/>
    <property type="match status" value="1"/>
</dbReference>
<dbReference type="SUPFAM" id="SSF50998">
    <property type="entry name" value="Quinoprotein alcohol dehydrogenase-like"/>
    <property type="match status" value="3"/>
</dbReference>
<comment type="caution">
    <text evidence="3">The sequence shown here is derived from an EMBL/GenBank/DDBJ whole genome shotgun (WGS) entry which is preliminary data.</text>
</comment>
<evidence type="ECO:0000313" key="4">
    <source>
        <dbReference type="Proteomes" id="UP000317243"/>
    </source>
</evidence>
<feature type="compositionally biased region" description="Low complexity" evidence="1">
    <location>
        <begin position="1445"/>
        <end position="1465"/>
    </location>
</feature>
<organism evidence="3 4">
    <name type="scientific">Thalassoglobus neptunius</name>
    <dbReference type="NCBI Taxonomy" id="1938619"/>
    <lineage>
        <taxon>Bacteria</taxon>
        <taxon>Pseudomonadati</taxon>
        <taxon>Planctomycetota</taxon>
        <taxon>Planctomycetia</taxon>
        <taxon>Planctomycetales</taxon>
        <taxon>Planctomycetaceae</taxon>
        <taxon>Thalassoglobus</taxon>
    </lineage>
</organism>
<dbReference type="InterPro" id="IPR011047">
    <property type="entry name" value="Quinoprotein_ADH-like_sf"/>
</dbReference>
<evidence type="ECO:0000313" key="3">
    <source>
        <dbReference type="EMBL" id="TWT55778.1"/>
    </source>
</evidence>
<dbReference type="Proteomes" id="UP000317243">
    <property type="component" value="Unassembled WGS sequence"/>
</dbReference>
<dbReference type="InterPro" id="IPR015943">
    <property type="entry name" value="WD40/YVTN_repeat-like_dom_sf"/>
</dbReference>
<proteinExistence type="predicted"/>
<feature type="region of interest" description="Disordered" evidence="1">
    <location>
        <begin position="1444"/>
        <end position="1465"/>
    </location>
</feature>
<keyword evidence="4" id="KW-1185">Reference proteome</keyword>
<protein>
    <submittedName>
        <fullName evidence="3">Outer membrane protein assembly factor BamB</fullName>
    </submittedName>
</protein>
<accession>A0A5C5WYV7</accession>
<dbReference type="PANTHER" id="PTHR34512">
    <property type="entry name" value="CELL SURFACE PROTEIN"/>
    <property type="match status" value="1"/>
</dbReference>
<evidence type="ECO:0000259" key="2">
    <source>
        <dbReference type="Pfam" id="PF13360"/>
    </source>
</evidence>
<dbReference type="InterPro" id="IPR002372">
    <property type="entry name" value="PQQ_rpt_dom"/>
</dbReference>
<sequence precursor="true">MTLRSCVPPWEFDLVQNHRVVRPTKRPSSAFRRGPWSNSVSRSHSWRLSFSLLLFLSFVACPGFVAESFGQPPGDQKEQGDQNDEVEKLADEEDVNLSFSALIPRDRDVERLFGQVRSSIQSGEYASAAAVLASILQRDQSSIVLSNGVLKDSSSHALELLLSSSSEVIDSYRRISEPTAEVALNFAREHSDIFELRSVLIRFPQTAACEAAVREIASVMIDQGDEFAASTVLTEAVNSGRVSRDLTRINAAMIQRFGVASNDVLSGERGQDQNSDIPVPVISGPVWEVPLGYSQTVQDVERFGLRDLRENGLTPMASWRAVFAENLMVASIPSGLIAINTDDGSVVWAREAATFSARPFRDEPAGTRTQRSDTLVRSVMSRLFGESVFSHLLVDGESLYCVEATTLESSTSARGQDDEGRFQITSLDIQTGEENWVNRDLFTGLDYACSPPVVFGESVLVIVERSEESSFVLVSLDKNSGALQRSLTLCKPMRPIDLSAREGGAVHRKNDEDWRRQNLACPIVIRGTTAFCSTGAGALVAVNLANWNVDWMYRYPRSDIPSIGPDFYGPEFGLTGFQWWAGWQQVQILPSSEALILCSPESEMLHCLNLNSGELRWSRRRDDSLYVAEVSDGSGVVVIGKDSARSYDLEAGHVLWESSMEFPAGTGAVGGDFILAPDSSLGWIRLATRTGEKEASTLNWSAPLISKTHATAPRLRNFFRDGESLYEISFDRIAKFHSIESFKRGDAIPNERTPNEEVLLALELDGFDGLNAVLSDGLDALDPDSEALELLVQSLQKESIESTDADRRIAARDVLNSHSLPMSLRAACFATELTDTLQHRDWSQLESLLVETLSGELPTKGYWQSKNRRVRVDRWFVGQMLAAAHSLSADDRAELDQLMQAVVTKLQFDDPEQSRKLKRILARTPWLDLVDLESILERPVLEVSLEEELLQLELEKCSVDEVSSDQENDSSKTWPVRSPQKKIQALGRSLVNFLPMSVLDECERVVTDWNVWIDVPGHRGLQFSGSQWSRPWNAYLPPTVRGLRYEPGLVRAWALGKLLVLQVGSEVVGFSPFDSQGNPGSRQLWPPAGQTIDTLGDRSNHLLSFETHPVESTSGFPSPTEERLNEFGHQATSVGPVRPGYFCIQQKGMLVAFDPLTGEELWRRYDLPMRARCVGDDQWVIVRSPSSKRSQILSAIDGSQVGSKPLNPDRVTSLYGLGRFELQQREVASAEGDQLELRWMDLATEEPVWAKRFATTVIPFEFDRDRFGVLGEEGQVELIDVATGEVFSSESVEELAGRDVERIVCSVGRKDCLVVFSEAVSDPALVNAPQTRKGYRKELVNGIAILFDRQSGKPIWKRPLENTVFPIDQPVDLPVFVTAESRFPEEAMDQQSPMSRVCVYDRRSGELIHTEESLNPVPSCHLSGDLEAEVVVLRTRTSAVAFDYSEPAESNEATSSNSNTETSNE</sequence>
<name>A0A5C5WYV7_9PLAN</name>
<dbReference type="SMART" id="SM00564">
    <property type="entry name" value="PQQ"/>
    <property type="match status" value="4"/>
</dbReference>
<dbReference type="OrthoDB" id="234904at2"/>
<feature type="domain" description="Pyrrolo-quinoline quinone repeat" evidence="2">
    <location>
        <begin position="316"/>
        <end position="551"/>
    </location>
</feature>
<evidence type="ECO:0000256" key="1">
    <source>
        <dbReference type="SAM" id="MobiDB-lite"/>
    </source>
</evidence>
<gene>
    <name evidence="3" type="primary">bamB_2</name>
    <name evidence="3" type="ORF">KOR42_25890</name>
</gene>
<dbReference type="Pfam" id="PF13360">
    <property type="entry name" value="PQQ_2"/>
    <property type="match status" value="2"/>
</dbReference>
<feature type="domain" description="Pyrrolo-quinoline quinone repeat" evidence="2">
    <location>
        <begin position="587"/>
        <end position="693"/>
    </location>
</feature>
<dbReference type="InterPro" id="IPR018391">
    <property type="entry name" value="PQQ_b-propeller_rpt"/>
</dbReference>
<dbReference type="EMBL" id="SIHI01000002">
    <property type="protein sequence ID" value="TWT55778.1"/>
    <property type="molecule type" value="Genomic_DNA"/>
</dbReference>
<dbReference type="Gene3D" id="2.130.10.10">
    <property type="entry name" value="YVTN repeat-like/Quinoprotein amine dehydrogenase"/>
    <property type="match status" value="2"/>
</dbReference>
<reference evidence="3 4" key="1">
    <citation type="submission" date="2019-02" db="EMBL/GenBank/DDBJ databases">
        <title>Deep-cultivation of Planctomycetes and their phenomic and genomic characterization uncovers novel biology.</title>
        <authorList>
            <person name="Wiegand S."/>
            <person name="Jogler M."/>
            <person name="Boedeker C."/>
            <person name="Pinto D."/>
            <person name="Vollmers J."/>
            <person name="Rivas-Marin E."/>
            <person name="Kohn T."/>
            <person name="Peeters S.H."/>
            <person name="Heuer A."/>
            <person name="Rast P."/>
            <person name="Oberbeckmann S."/>
            <person name="Bunk B."/>
            <person name="Jeske O."/>
            <person name="Meyerdierks A."/>
            <person name="Storesund J.E."/>
            <person name="Kallscheuer N."/>
            <person name="Luecker S."/>
            <person name="Lage O.M."/>
            <person name="Pohl T."/>
            <person name="Merkel B.J."/>
            <person name="Hornburger P."/>
            <person name="Mueller R.-W."/>
            <person name="Bruemmer F."/>
            <person name="Labrenz M."/>
            <person name="Spormann A.M."/>
            <person name="Op Den Camp H."/>
            <person name="Overmann J."/>
            <person name="Amann R."/>
            <person name="Jetten M.S.M."/>
            <person name="Mascher T."/>
            <person name="Medema M.H."/>
            <person name="Devos D.P."/>
            <person name="Kaster A.-K."/>
            <person name="Ovreas L."/>
            <person name="Rohde M."/>
            <person name="Galperin M.Y."/>
            <person name="Jogler C."/>
        </authorList>
    </citation>
    <scope>NUCLEOTIDE SEQUENCE [LARGE SCALE GENOMIC DNA]</scope>
    <source>
        <strain evidence="3 4">KOR42</strain>
    </source>
</reference>